<dbReference type="InterPro" id="IPR036397">
    <property type="entry name" value="RNaseH_sf"/>
</dbReference>
<dbReference type="Gene3D" id="3.30.70.330">
    <property type="match status" value="1"/>
</dbReference>
<evidence type="ECO:0000256" key="5">
    <source>
        <dbReference type="PROSITE-ProRule" id="PRU00322"/>
    </source>
</evidence>
<reference evidence="9" key="1">
    <citation type="journal article" date="2020" name="Fungal Divers.">
        <title>Resolving the Mortierellaceae phylogeny through synthesis of multi-gene phylogenetics and phylogenomics.</title>
        <authorList>
            <person name="Vandepol N."/>
            <person name="Liber J."/>
            <person name="Desiro A."/>
            <person name="Na H."/>
            <person name="Kennedy M."/>
            <person name="Barry K."/>
            <person name="Grigoriev I.V."/>
            <person name="Miller A.N."/>
            <person name="O'Donnell K."/>
            <person name="Stajich J.E."/>
            <person name="Bonito G."/>
        </authorList>
    </citation>
    <scope>NUCLEOTIDE SEQUENCE</scope>
    <source>
        <strain evidence="9">KOD1015</strain>
    </source>
</reference>
<feature type="compositionally biased region" description="Low complexity" evidence="6">
    <location>
        <begin position="17"/>
        <end position="41"/>
    </location>
</feature>
<feature type="domain" description="RanBP2-type" evidence="8">
    <location>
        <begin position="371"/>
        <end position="400"/>
    </location>
</feature>
<feature type="compositionally biased region" description="Polar residues" evidence="6">
    <location>
        <begin position="1"/>
        <end position="11"/>
    </location>
</feature>
<proteinExistence type="predicted"/>
<feature type="domain" description="RanBP2-type" evidence="8">
    <location>
        <begin position="576"/>
        <end position="605"/>
    </location>
</feature>
<keyword evidence="4" id="KW-0694">RNA-binding</keyword>
<dbReference type="EMBL" id="JAABOA010000044">
    <property type="protein sequence ID" value="KAF9586330.1"/>
    <property type="molecule type" value="Genomic_DNA"/>
</dbReference>
<dbReference type="SUPFAM" id="SSF54928">
    <property type="entry name" value="RNA-binding domain, RBD"/>
    <property type="match status" value="1"/>
</dbReference>
<dbReference type="Pfam" id="PF00076">
    <property type="entry name" value="RRM_1"/>
    <property type="match status" value="1"/>
</dbReference>
<evidence type="ECO:0000256" key="1">
    <source>
        <dbReference type="ARBA" id="ARBA00022723"/>
    </source>
</evidence>
<dbReference type="SUPFAM" id="SSF90209">
    <property type="entry name" value="Ran binding protein zinc finger-like"/>
    <property type="match status" value="5"/>
</dbReference>
<evidence type="ECO:0000313" key="10">
    <source>
        <dbReference type="Proteomes" id="UP000780801"/>
    </source>
</evidence>
<evidence type="ECO:0000256" key="3">
    <source>
        <dbReference type="ARBA" id="ARBA00022833"/>
    </source>
</evidence>
<evidence type="ECO:0000256" key="4">
    <source>
        <dbReference type="PROSITE-ProRule" id="PRU00176"/>
    </source>
</evidence>
<dbReference type="Gene3D" id="4.10.1060.10">
    <property type="entry name" value="Zinc finger, RanBP2-type"/>
    <property type="match status" value="5"/>
</dbReference>
<dbReference type="PROSITE" id="PS50102">
    <property type="entry name" value="RRM"/>
    <property type="match status" value="1"/>
</dbReference>
<dbReference type="PROSITE" id="PS50199">
    <property type="entry name" value="ZF_RANBP2_2"/>
    <property type="match status" value="5"/>
</dbReference>
<dbReference type="PROSITE" id="PS01358">
    <property type="entry name" value="ZF_RANBP2_1"/>
    <property type="match status" value="5"/>
</dbReference>
<dbReference type="SUPFAM" id="SSF53098">
    <property type="entry name" value="Ribonuclease H-like"/>
    <property type="match status" value="1"/>
</dbReference>
<dbReference type="Proteomes" id="UP000780801">
    <property type="component" value="Unassembled WGS sequence"/>
</dbReference>
<feature type="compositionally biased region" description="Polar residues" evidence="6">
    <location>
        <begin position="345"/>
        <end position="368"/>
    </location>
</feature>
<dbReference type="SMART" id="SM00479">
    <property type="entry name" value="EXOIII"/>
    <property type="match status" value="1"/>
</dbReference>
<accession>A0A9P6KJ00</accession>
<evidence type="ECO:0000259" key="7">
    <source>
        <dbReference type="PROSITE" id="PS50102"/>
    </source>
</evidence>
<feature type="compositionally biased region" description="Gly residues" evidence="6">
    <location>
        <begin position="445"/>
        <end position="463"/>
    </location>
</feature>
<keyword evidence="10" id="KW-1185">Reference proteome</keyword>
<dbReference type="OrthoDB" id="448399at2759"/>
<dbReference type="InterPro" id="IPR000504">
    <property type="entry name" value="RRM_dom"/>
</dbReference>
<sequence>MSDTNTPSQEPSPVENPSASPTTTTKPTAAAGAATQTSKAPRVPTSDYDYFIVIDLEATADDNKPAAELLVTGATSEIIEFSWLCVAKSNLAVLHEEQRYVKPVSTPLTPFCQSLTKITPEMLENAGTLSDAIESMDTYITNEIKNKGHTFCFVTHGAWDLRIQLPREAKDKDITLPAYIKDAVLFDLKEEATKWIAHHPQVVLKSFSLERMCTAFNVNQEAPSHSGLADAKTIVNIMRYLVAFAHPDVFTQATDPVMLLKLFKSEESKIVRISSMSFDITQSELESFFTTNDLKPKELVMITGASNRPSGGGFIVFEKHADALSALDLNGSLLGTRTIEITPSSKASMDTQKNKLSNFQTTKSSAPATSRPGDWTCNMCQFLNFSSRRACFKCNSPSPEGVVPSPPANFTTGDWMCPNAICNFHNYASRTQCFRCNTPRPGGSSSSGGSGGNNSGYGTGGPIHHGHHSQQHHPYAGGGERHTHSISFRPGDWNCPGCSFQNFASRTYCLKCNTPAPSGGGGGGSGSASGNGGGSGGYRNSNSGYGGYNDHNGGGSGGYGGRGSGGYGGSGNSSFRPGDWNCPSCNSHNFASRFQCMRCGFSKPSREGSPTPGGYQPMSMSMKPGDWMCPNSQCGYHNFAKRSTCARCGTNAPNQGGGGGGSGMGGSTSGGGLGGGSGMGGMGGGASGLGGNLGYYGTQQHHVPPQQPAPVQTQQGYSPMNPAYGSYGGPTYGTQQPQQGGYGSYGTQQYGPPSNRY</sequence>
<dbReference type="InterPro" id="IPR047201">
    <property type="entry name" value="ERI-1_3'hExo-like"/>
</dbReference>
<evidence type="ECO:0000259" key="8">
    <source>
        <dbReference type="PROSITE" id="PS50199"/>
    </source>
</evidence>
<feature type="compositionally biased region" description="Low complexity" evidence="6">
    <location>
        <begin position="732"/>
        <end position="757"/>
    </location>
</feature>
<dbReference type="InterPro" id="IPR035979">
    <property type="entry name" value="RBD_domain_sf"/>
</dbReference>
<keyword evidence="2 5" id="KW-0863">Zinc-finger</keyword>
<dbReference type="InterPro" id="IPR013520">
    <property type="entry name" value="Ribonucl_H"/>
</dbReference>
<keyword evidence="1" id="KW-0479">Metal-binding</keyword>
<feature type="region of interest" description="Disordered" evidence="6">
    <location>
        <begin position="1"/>
        <end position="42"/>
    </location>
</feature>
<keyword evidence="3" id="KW-0862">Zinc</keyword>
<feature type="domain" description="RanBP2-type" evidence="8">
    <location>
        <begin position="623"/>
        <end position="654"/>
    </location>
</feature>
<dbReference type="SMART" id="SM00360">
    <property type="entry name" value="RRM"/>
    <property type="match status" value="1"/>
</dbReference>
<dbReference type="Gene3D" id="3.30.420.10">
    <property type="entry name" value="Ribonuclease H-like superfamily/Ribonuclease H"/>
    <property type="match status" value="1"/>
</dbReference>
<organism evidence="9 10">
    <name type="scientific">Lunasporangiospora selenospora</name>
    <dbReference type="NCBI Taxonomy" id="979761"/>
    <lineage>
        <taxon>Eukaryota</taxon>
        <taxon>Fungi</taxon>
        <taxon>Fungi incertae sedis</taxon>
        <taxon>Mucoromycota</taxon>
        <taxon>Mortierellomycotina</taxon>
        <taxon>Mortierellomycetes</taxon>
        <taxon>Mortierellales</taxon>
        <taxon>Mortierellaceae</taxon>
        <taxon>Lunasporangiospora</taxon>
    </lineage>
</organism>
<feature type="region of interest" description="Disordered" evidence="6">
    <location>
        <begin position="345"/>
        <end position="370"/>
    </location>
</feature>
<comment type="caution">
    <text evidence="9">The sequence shown here is derived from an EMBL/GenBank/DDBJ whole genome shotgun (WGS) entry which is preliminary data.</text>
</comment>
<dbReference type="Pfam" id="PF00641">
    <property type="entry name" value="Zn_ribbon_RanBP"/>
    <property type="match status" value="5"/>
</dbReference>
<dbReference type="InterPro" id="IPR001876">
    <property type="entry name" value="Znf_RanBP2"/>
</dbReference>
<evidence type="ECO:0000256" key="2">
    <source>
        <dbReference type="ARBA" id="ARBA00022771"/>
    </source>
</evidence>
<dbReference type="GO" id="GO:0003729">
    <property type="term" value="F:mRNA binding"/>
    <property type="evidence" value="ECO:0007669"/>
    <property type="project" value="TreeGrafter"/>
</dbReference>
<dbReference type="InterPro" id="IPR012677">
    <property type="entry name" value="Nucleotide-bd_a/b_plait_sf"/>
</dbReference>
<dbReference type="AlphaFoldDB" id="A0A9P6KJ00"/>
<dbReference type="InterPro" id="IPR012337">
    <property type="entry name" value="RNaseH-like_sf"/>
</dbReference>
<dbReference type="GO" id="GO:0000175">
    <property type="term" value="F:3'-5'-RNA exonuclease activity"/>
    <property type="evidence" value="ECO:0007669"/>
    <property type="project" value="InterPro"/>
</dbReference>
<dbReference type="SMART" id="SM00547">
    <property type="entry name" value="ZnF_RBZ"/>
    <property type="match status" value="5"/>
</dbReference>
<feature type="domain" description="RanBP2-type" evidence="8">
    <location>
        <begin position="489"/>
        <end position="518"/>
    </location>
</feature>
<dbReference type="InterPro" id="IPR036443">
    <property type="entry name" value="Znf_RanBP2_sf"/>
</dbReference>
<dbReference type="Pfam" id="PF00929">
    <property type="entry name" value="RNase_T"/>
    <property type="match status" value="1"/>
</dbReference>
<feature type="compositionally biased region" description="Low complexity" evidence="6">
    <location>
        <begin position="698"/>
        <end position="715"/>
    </location>
</feature>
<feature type="domain" description="RanBP2-type" evidence="8">
    <location>
        <begin position="411"/>
        <end position="442"/>
    </location>
</feature>
<dbReference type="PANTHER" id="PTHR23111">
    <property type="entry name" value="ZINC FINGER PROTEIN"/>
    <property type="match status" value="1"/>
</dbReference>
<name>A0A9P6KJ00_9FUNG</name>
<feature type="region of interest" description="Disordered" evidence="6">
    <location>
        <begin position="693"/>
        <end position="757"/>
    </location>
</feature>
<protein>
    <submittedName>
        <fullName evidence="9">Uncharacterized protein</fullName>
    </submittedName>
</protein>
<dbReference type="GO" id="GO:0008270">
    <property type="term" value="F:zinc ion binding"/>
    <property type="evidence" value="ECO:0007669"/>
    <property type="project" value="UniProtKB-KW"/>
</dbReference>
<gene>
    <name evidence="9" type="ORF">BGW38_006812</name>
</gene>
<feature type="domain" description="RRM" evidence="7">
    <location>
        <begin position="269"/>
        <end position="346"/>
    </location>
</feature>
<feature type="region of interest" description="Disordered" evidence="6">
    <location>
        <begin position="443"/>
        <end position="483"/>
    </location>
</feature>
<dbReference type="PANTHER" id="PTHR23111:SF40">
    <property type="entry name" value="RNA-BINDING PROTEIN INVOLVED IN HETEROCHROMATIN ASSEMBLY-RELATED"/>
    <property type="match status" value="1"/>
</dbReference>
<evidence type="ECO:0000256" key="6">
    <source>
        <dbReference type="SAM" id="MobiDB-lite"/>
    </source>
</evidence>
<dbReference type="CDD" id="cd06133">
    <property type="entry name" value="ERI-1_3'hExo_like"/>
    <property type="match status" value="1"/>
</dbReference>
<evidence type="ECO:0000313" key="9">
    <source>
        <dbReference type="EMBL" id="KAF9586330.1"/>
    </source>
</evidence>